<dbReference type="GO" id="GO:0004525">
    <property type="term" value="F:ribonuclease III activity"/>
    <property type="evidence" value="ECO:0007669"/>
    <property type="project" value="UniProtKB-EC"/>
</dbReference>
<dbReference type="Gene3D" id="1.10.1520.10">
    <property type="entry name" value="Ribonuclease III domain"/>
    <property type="match status" value="1"/>
</dbReference>
<dbReference type="FunFam" id="1.10.1520.10:FF:000001">
    <property type="entry name" value="Ribonuclease 3"/>
    <property type="match status" value="1"/>
</dbReference>
<comment type="catalytic activity">
    <reaction evidence="1">
        <text>Endonucleolytic cleavage to 5'-phosphomonoester.</text>
        <dbReference type="EC" id="3.1.26.3"/>
    </reaction>
</comment>
<dbReference type="CDD" id="cd10845">
    <property type="entry name" value="DSRM_RNAse_III_family"/>
    <property type="match status" value="1"/>
</dbReference>
<feature type="domain" description="DRBM" evidence="8">
    <location>
        <begin position="154"/>
        <end position="223"/>
    </location>
</feature>
<evidence type="ECO:0000256" key="3">
    <source>
        <dbReference type="ARBA" id="ARBA00012177"/>
    </source>
</evidence>
<dbReference type="PROSITE" id="PS00517">
    <property type="entry name" value="RNASE_3_1"/>
    <property type="match status" value="1"/>
</dbReference>
<dbReference type="Pfam" id="PF14622">
    <property type="entry name" value="Ribonucleas_3_3"/>
    <property type="match status" value="1"/>
</dbReference>
<gene>
    <name evidence="10" type="ORF">METZ01_LOCUS145158</name>
</gene>
<keyword evidence="7" id="KW-0694">RNA-binding</keyword>
<keyword evidence="5" id="KW-0255">Endonuclease</keyword>
<dbReference type="SMART" id="SM00358">
    <property type="entry name" value="DSRM"/>
    <property type="match status" value="1"/>
</dbReference>
<evidence type="ECO:0000256" key="4">
    <source>
        <dbReference type="ARBA" id="ARBA00022722"/>
    </source>
</evidence>
<evidence type="ECO:0000256" key="7">
    <source>
        <dbReference type="ARBA" id="ARBA00022884"/>
    </source>
</evidence>
<evidence type="ECO:0000259" key="8">
    <source>
        <dbReference type="PROSITE" id="PS50137"/>
    </source>
</evidence>
<dbReference type="CDD" id="cd00593">
    <property type="entry name" value="RIBOc"/>
    <property type="match status" value="1"/>
</dbReference>
<dbReference type="NCBIfam" id="TIGR02191">
    <property type="entry name" value="RNaseIII"/>
    <property type="match status" value="1"/>
</dbReference>
<feature type="domain" description="RNase III" evidence="9">
    <location>
        <begin position="1"/>
        <end position="127"/>
    </location>
</feature>
<dbReference type="SMART" id="SM00535">
    <property type="entry name" value="RIBOc"/>
    <property type="match status" value="1"/>
</dbReference>
<organism evidence="10">
    <name type="scientific">marine metagenome</name>
    <dbReference type="NCBI Taxonomy" id="408172"/>
    <lineage>
        <taxon>unclassified sequences</taxon>
        <taxon>metagenomes</taxon>
        <taxon>ecological metagenomes</taxon>
    </lineage>
</organism>
<dbReference type="SUPFAM" id="SSF69065">
    <property type="entry name" value="RNase III domain-like"/>
    <property type="match status" value="1"/>
</dbReference>
<dbReference type="SUPFAM" id="SSF54768">
    <property type="entry name" value="dsRNA-binding domain-like"/>
    <property type="match status" value="1"/>
</dbReference>
<evidence type="ECO:0000259" key="9">
    <source>
        <dbReference type="PROSITE" id="PS50142"/>
    </source>
</evidence>
<comment type="similarity">
    <text evidence="2">Belongs to the ribonuclease III family.</text>
</comment>
<dbReference type="PROSITE" id="PS50137">
    <property type="entry name" value="DS_RBD"/>
    <property type="match status" value="1"/>
</dbReference>
<evidence type="ECO:0000256" key="1">
    <source>
        <dbReference type="ARBA" id="ARBA00000109"/>
    </source>
</evidence>
<dbReference type="HAMAP" id="MF_00104">
    <property type="entry name" value="RNase_III"/>
    <property type="match status" value="1"/>
</dbReference>
<protein>
    <recommendedName>
        <fullName evidence="3">ribonuclease III</fullName>
        <ecNumber evidence="3">3.1.26.3</ecNumber>
    </recommendedName>
</protein>
<dbReference type="InterPro" id="IPR036389">
    <property type="entry name" value="RNase_III_sf"/>
</dbReference>
<dbReference type="AlphaFoldDB" id="A0A381ZT63"/>
<evidence type="ECO:0000256" key="6">
    <source>
        <dbReference type="ARBA" id="ARBA00022801"/>
    </source>
</evidence>
<reference evidence="10" key="1">
    <citation type="submission" date="2018-05" db="EMBL/GenBank/DDBJ databases">
        <authorList>
            <person name="Lanie J.A."/>
            <person name="Ng W.-L."/>
            <person name="Kazmierczak K.M."/>
            <person name="Andrzejewski T.M."/>
            <person name="Davidsen T.M."/>
            <person name="Wayne K.J."/>
            <person name="Tettelin H."/>
            <person name="Glass J.I."/>
            <person name="Rusch D."/>
            <person name="Podicherti R."/>
            <person name="Tsui H.-C.T."/>
            <person name="Winkler M.E."/>
        </authorList>
    </citation>
    <scope>NUCLEOTIDE SEQUENCE</scope>
</reference>
<proteinExistence type="inferred from homology"/>
<accession>A0A381ZT63</accession>
<dbReference type="EC" id="3.1.26.3" evidence="3"/>
<sequence>MLAKVEHKFIDKELFHMSLTHSSWVNESGGREGHSNERLEFLGDAVIDAVIAQSLYEEYPDFNEGDLTKLRSNIVSGVSLAKVARRLGMGNYLLLGKGEEASGGRDKDSNLANAFEALVGALLLDRGYAASSQFVLQNLNIESPGTGFGKGRNDPKTDLQILVQSKTSFTPDYKLISRDGPDHNPIFVVDVLIGDKVMGNGVGSSISKAEMQAAANALTKFQNR</sequence>
<name>A0A381ZT63_9ZZZZ</name>
<dbReference type="PANTHER" id="PTHR11207:SF0">
    <property type="entry name" value="RIBONUCLEASE 3"/>
    <property type="match status" value="1"/>
</dbReference>
<evidence type="ECO:0000256" key="5">
    <source>
        <dbReference type="ARBA" id="ARBA00022759"/>
    </source>
</evidence>
<dbReference type="InterPro" id="IPR000999">
    <property type="entry name" value="RNase_III_dom"/>
</dbReference>
<keyword evidence="4" id="KW-0540">Nuclease</keyword>
<dbReference type="GO" id="GO:0006364">
    <property type="term" value="P:rRNA processing"/>
    <property type="evidence" value="ECO:0007669"/>
    <property type="project" value="InterPro"/>
</dbReference>
<evidence type="ECO:0000313" key="10">
    <source>
        <dbReference type="EMBL" id="SVA92304.1"/>
    </source>
</evidence>
<dbReference type="PROSITE" id="PS50142">
    <property type="entry name" value="RNASE_3_2"/>
    <property type="match status" value="1"/>
</dbReference>
<dbReference type="InterPro" id="IPR014720">
    <property type="entry name" value="dsRBD_dom"/>
</dbReference>
<keyword evidence="6" id="KW-0378">Hydrolase</keyword>
<dbReference type="GO" id="GO:0010468">
    <property type="term" value="P:regulation of gene expression"/>
    <property type="evidence" value="ECO:0007669"/>
    <property type="project" value="TreeGrafter"/>
</dbReference>
<dbReference type="PANTHER" id="PTHR11207">
    <property type="entry name" value="RIBONUCLEASE III"/>
    <property type="match status" value="1"/>
</dbReference>
<dbReference type="EMBL" id="UINC01022518">
    <property type="protein sequence ID" value="SVA92304.1"/>
    <property type="molecule type" value="Genomic_DNA"/>
</dbReference>
<dbReference type="GO" id="GO:0003725">
    <property type="term" value="F:double-stranded RNA binding"/>
    <property type="evidence" value="ECO:0007669"/>
    <property type="project" value="TreeGrafter"/>
</dbReference>
<dbReference type="Pfam" id="PF00035">
    <property type="entry name" value="dsrm"/>
    <property type="match status" value="1"/>
</dbReference>
<evidence type="ECO:0000256" key="2">
    <source>
        <dbReference type="ARBA" id="ARBA00010183"/>
    </source>
</evidence>
<dbReference type="Gene3D" id="3.30.160.20">
    <property type="match status" value="1"/>
</dbReference>
<dbReference type="InterPro" id="IPR011907">
    <property type="entry name" value="RNase_III"/>
</dbReference>